<reference evidence="2" key="1">
    <citation type="journal article" date="2023" name="Front. Plant Sci.">
        <title>Chromosomal-level genome assembly of Melastoma candidum provides insights into trichome evolution.</title>
        <authorList>
            <person name="Zhong Y."/>
            <person name="Wu W."/>
            <person name="Sun C."/>
            <person name="Zou P."/>
            <person name="Liu Y."/>
            <person name="Dai S."/>
            <person name="Zhou R."/>
        </authorList>
    </citation>
    <scope>NUCLEOTIDE SEQUENCE [LARGE SCALE GENOMIC DNA]</scope>
</reference>
<keyword evidence="2" id="KW-1185">Reference proteome</keyword>
<evidence type="ECO:0000313" key="1">
    <source>
        <dbReference type="EMBL" id="KAI4382921.1"/>
    </source>
</evidence>
<proteinExistence type="predicted"/>
<comment type="caution">
    <text evidence="1">The sequence shown here is derived from an EMBL/GenBank/DDBJ whole genome shotgun (WGS) entry which is preliminary data.</text>
</comment>
<evidence type="ECO:0000313" key="2">
    <source>
        <dbReference type="Proteomes" id="UP001057402"/>
    </source>
</evidence>
<accession>A0ACB9RUP8</accession>
<protein>
    <submittedName>
        <fullName evidence="1">Uncharacterized protein</fullName>
    </submittedName>
</protein>
<gene>
    <name evidence="1" type="ORF">MLD38_008815</name>
</gene>
<name>A0ACB9RUP8_9MYRT</name>
<dbReference type="EMBL" id="CM042882">
    <property type="protein sequence ID" value="KAI4382921.1"/>
    <property type="molecule type" value="Genomic_DNA"/>
</dbReference>
<organism evidence="1 2">
    <name type="scientific">Melastoma candidum</name>
    <dbReference type="NCBI Taxonomy" id="119954"/>
    <lineage>
        <taxon>Eukaryota</taxon>
        <taxon>Viridiplantae</taxon>
        <taxon>Streptophyta</taxon>
        <taxon>Embryophyta</taxon>
        <taxon>Tracheophyta</taxon>
        <taxon>Spermatophyta</taxon>
        <taxon>Magnoliopsida</taxon>
        <taxon>eudicotyledons</taxon>
        <taxon>Gunneridae</taxon>
        <taxon>Pentapetalae</taxon>
        <taxon>rosids</taxon>
        <taxon>malvids</taxon>
        <taxon>Myrtales</taxon>
        <taxon>Melastomataceae</taxon>
        <taxon>Melastomatoideae</taxon>
        <taxon>Melastomateae</taxon>
        <taxon>Melastoma</taxon>
    </lineage>
</organism>
<dbReference type="Proteomes" id="UP001057402">
    <property type="component" value="Chromosome 3"/>
</dbReference>
<sequence length="177" mass="19428">MSGLWNDKIRHKISDQRYPPPHAPPCRHLQDRKVLPTDQEQAVPQIEDAFRLRVRVHPFHVLCVNEMLSYAGPNRLKTGMRGAFGKRKPGGTCAGVAIYHSSLSAAGTASAIMLGRLFVVPSSSSPVAKISLGFTKFSHADYSKWKSGNRIMPDGVNAKSSSDAMDLWRTVSLAELS</sequence>